<dbReference type="KEGG" id="htr:EPV75_06160"/>
<keyword evidence="1" id="KW-0540">Nuclease</keyword>
<dbReference type="InterPro" id="IPR036397">
    <property type="entry name" value="RNaseH_sf"/>
</dbReference>
<keyword evidence="2 4" id="KW-0269">Exonuclease</keyword>
<dbReference type="Gene3D" id="3.30.420.10">
    <property type="entry name" value="Ribonuclease H-like superfamily/Ribonuclease H"/>
    <property type="match status" value="1"/>
</dbReference>
<dbReference type="GO" id="GO:0006259">
    <property type="term" value="P:DNA metabolic process"/>
    <property type="evidence" value="ECO:0007669"/>
    <property type="project" value="UniProtKB-ARBA"/>
</dbReference>
<dbReference type="GO" id="GO:0003676">
    <property type="term" value="F:nucleic acid binding"/>
    <property type="evidence" value="ECO:0007669"/>
    <property type="project" value="InterPro"/>
</dbReference>
<protein>
    <submittedName>
        <fullName evidence="4">3'-5' exonuclease</fullName>
    </submittedName>
</protein>
<sequence length="202" mass="23204">MWRSLRRRWHRRQLKDERFAFLFDAVPPENEWVCFDCETTGLDPKKDKIVSLSAMKIRGQEILTSEALNLTLAQDAAISEQSIKVHWIRNEDTVHGLSEREAIEQFLHFIGSRPLVGYYLEFDVAMVNQVLKPWLGIGLPNPQIEVSALYYDYKEDPIPKKVIDLSFDAILTGLALPNFGQHDAFSDALMTALIFIKLKKLG</sequence>
<feature type="domain" description="Exonuclease" evidence="3">
    <location>
        <begin position="31"/>
        <end position="202"/>
    </location>
</feature>
<keyword evidence="2 4" id="KW-0378">Hydrolase</keyword>
<dbReference type="NCBIfam" id="NF006601">
    <property type="entry name" value="PRK09145.1"/>
    <property type="match status" value="1"/>
</dbReference>
<evidence type="ECO:0000313" key="4">
    <source>
        <dbReference type="EMBL" id="QAB15280.1"/>
    </source>
</evidence>
<evidence type="ECO:0000256" key="1">
    <source>
        <dbReference type="ARBA" id="ARBA00022722"/>
    </source>
</evidence>
<dbReference type="SMART" id="SM00479">
    <property type="entry name" value="EXOIII"/>
    <property type="match status" value="1"/>
</dbReference>
<dbReference type="SUPFAM" id="SSF53098">
    <property type="entry name" value="Ribonuclease H-like"/>
    <property type="match status" value="1"/>
</dbReference>
<dbReference type="EMBL" id="CP035033">
    <property type="protein sequence ID" value="QAB15280.1"/>
    <property type="molecule type" value="Genomic_DNA"/>
</dbReference>
<evidence type="ECO:0000256" key="2">
    <source>
        <dbReference type="ARBA" id="ARBA00022839"/>
    </source>
</evidence>
<gene>
    <name evidence="4" type="ORF">EPV75_06160</name>
</gene>
<proteinExistence type="predicted"/>
<dbReference type="PANTHER" id="PTHR30231">
    <property type="entry name" value="DNA POLYMERASE III SUBUNIT EPSILON"/>
    <property type="match status" value="1"/>
</dbReference>
<dbReference type="GO" id="GO:0005829">
    <property type="term" value="C:cytosol"/>
    <property type="evidence" value="ECO:0007669"/>
    <property type="project" value="TreeGrafter"/>
</dbReference>
<dbReference type="GO" id="GO:0008408">
    <property type="term" value="F:3'-5' exonuclease activity"/>
    <property type="evidence" value="ECO:0007669"/>
    <property type="project" value="TreeGrafter"/>
</dbReference>
<reference evidence="4 5" key="1">
    <citation type="journal article" date="2018" name="Environ. Microbiol.">
        <title>Genomes of ubiquitous marine and hypersaline Hydrogenovibrio, Thiomicrorhabdus and Thiomicrospira spp. encode a diversity of mechanisms to sustain chemolithoautotrophy in heterogeneous environments.</title>
        <authorList>
            <person name="Scott K.M."/>
            <person name="Williams J."/>
            <person name="Porter C.M.B."/>
            <person name="Russel S."/>
            <person name="Harmer T.L."/>
            <person name="Paul J.H."/>
            <person name="Antonen K.M."/>
            <person name="Bridges M.K."/>
            <person name="Camper G.J."/>
            <person name="Campla C.K."/>
            <person name="Casella L.G."/>
            <person name="Chase E."/>
            <person name="Conrad J.W."/>
            <person name="Cruz M.C."/>
            <person name="Dunlap D.S."/>
            <person name="Duran L."/>
            <person name="Fahsbender E.M."/>
            <person name="Goldsmith D.B."/>
            <person name="Keeley R.F."/>
            <person name="Kondoff M.R."/>
            <person name="Kussy B.I."/>
            <person name="Lane M.K."/>
            <person name="Lawler S."/>
            <person name="Leigh B.A."/>
            <person name="Lewis C."/>
            <person name="Lostal L.M."/>
            <person name="Marking D."/>
            <person name="Mancera P.A."/>
            <person name="McClenthan E.C."/>
            <person name="McIntyre E.A."/>
            <person name="Mine J.A."/>
            <person name="Modi S."/>
            <person name="Moore B.D."/>
            <person name="Morgan W.A."/>
            <person name="Nelson K.M."/>
            <person name="Nguyen K.N."/>
            <person name="Ogburn N."/>
            <person name="Parrino D.G."/>
            <person name="Pedapudi A.D."/>
            <person name="Pelham R.P."/>
            <person name="Preece A.M."/>
            <person name="Rampersad E.A."/>
            <person name="Richardson J.C."/>
            <person name="Rodgers C.M."/>
            <person name="Schaffer B.L."/>
            <person name="Sheridan N.E."/>
            <person name="Solone M.R."/>
            <person name="Staley Z.R."/>
            <person name="Tabuchi M."/>
            <person name="Waide R.J."/>
            <person name="Wanjugi P.W."/>
            <person name="Young S."/>
            <person name="Clum A."/>
            <person name="Daum C."/>
            <person name="Huntemann M."/>
            <person name="Ivanova N."/>
            <person name="Kyrpides N."/>
            <person name="Mikhailova N."/>
            <person name="Palaniappan K."/>
            <person name="Pillay M."/>
            <person name="Reddy T.B.K."/>
            <person name="Shapiro N."/>
            <person name="Stamatis D."/>
            <person name="Varghese N."/>
            <person name="Woyke T."/>
            <person name="Boden R."/>
            <person name="Freyermuth S.K."/>
            <person name="Kerfeld C.A."/>
        </authorList>
    </citation>
    <scope>NUCLEOTIDE SEQUENCE [LARGE SCALE GENOMIC DNA]</scope>
    <source>
        <strain evidence="4 5">JR-2</strain>
    </source>
</reference>
<dbReference type="Pfam" id="PF00929">
    <property type="entry name" value="RNase_T"/>
    <property type="match status" value="1"/>
</dbReference>
<dbReference type="PANTHER" id="PTHR30231:SF7">
    <property type="entry name" value="BLR4117 PROTEIN"/>
    <property type="match status" value="1"/>
</dbReference>
<evidence type="ECO:0000259" key="3">
    <source>
        <dbReference type="SMART" id="SM00479"/>
    </source>
</evidence>
<dbReference type="InterPro" id="IPR013520">
    <property type="entry name" value="Ribonucl_H"/>
</dbReference>
<evidence type="ECO:0000313" key="5">
    <source>
        <dbReference type="Proteomes" id="UP000285478"/>
    </source>
</evidence>
<keyword evidence="5" id="KW-1185">Reference proteome</keyword>
<dbReference type="CDD" id="cd06127">
    <property type="entry name" value="DEDDh"/>
    <property type="match status" value="1"/>
</dbReference>
<dbReference type="AlphaFoldDB" id="A0A410H398"/>
<accession>A0A410H398</accession>
<dbReference type="RefSeq" id="WP_128384810.1">
    <property type="nucleotide sequence ID" value="NZ_CP035033.1"/>
</dbReference>
<name>A0A410H398_9GAMM</name>
<organism evidence="4 5">
    <name type="scientific">Hydrogenovibrio thermophilus</name>
    <dbReference type="NCBI Taxonomy" id="265883"/>
    <lineage>
        <taxon>Bacteria</taxon>
        <taxon>Pseudomonadati</taxon>
        <taxon>Pseudomonadota</taxon>
        <taxon>Gammaproteobacteria</taxon>
        <taxon>Thiotrichales</taxon>
        <taxon>Piscirickettsiaceae</taxon>
        <taxon>Hydrogenovibrio</taxon>
    </lineage>
</organism>
<dbReference type="InterPro" id="IPR012337">
    <property type="entry name" value="RNaseH-like_sf"/>
</dbReference>
<dbReference type="Proteomes" id="UP000285478">
    <property type="component" value="Chromosome"/>
</dbReference>